<evidence type="ECO:0000313" key="1">
    <source>
        <dbReference type="EMBL" id="ABE40878.1"/>
    </source>
</evidence>
<gene>
    <name evidence="1" type="ordered locus">RPD_3655</name>
</gene>
<dbReference type="eggNOG" id="ENOG5032BP9">
    <property type="taxonomic scope" value="Bacteria"/>
</dbReference>
<dbReference type="Proteomes" id="UP000001818">
    <property type="component" value="Chromosome"/>
</dbReference>
<organism evidence="1 2">
    <name type="scientific">Rhodopseudomonas palustris (strain BisB5)</name>
    <dbReference type="NCBI Taxonomy" id="316057"/>
    <lineage>
        <taxon>Bacteria</taxon>
        <taxon>Pseudomonadati</taxon>
        <taxon>Pseudomonadota</taxon>
        <taxon>Alphaproteobacteria</taxon>
        <taxon>Hyphomicrobiales</taxon>
        <taxon>Nitrobacteraceae</taxon>
        <taxon>Rhodopseudomonas</taxon>
    </lineage>
</organism>
<dbReference type="AlphaFoldDB" id="Q132W1"/>
<dbReference type="STRING" id="316057.RPD_3655"/>
<accession>Q132W1</accession>
<evidence type="ECO:0000313" key="2">
    <source>
        <dbReference type="Proteomes" id="UP000001818"/>
    </source>
</evidence>
<proteinExistence type="predicted"/>
<protein>
    <submittedName>
        <fullName evidence="1">Uncharacterized protein</fullName>
    </submittedName>
</protein>
<dbReference type="EMBL" id="CP000283">
    <property type="protein sequence ID" value="ABE40878.1"/>
    <property type="molecule type" value="Genomic_DNA"/>
</dbReference>
<dbReference type="HOGENOM" id="CLU_1359529_0_0_5"/>
<dbReference type="KEGG" id="rpd:RPD_3655"/>
<name>Q132W1_RHOPS</name>
<sequence>MQLRQRQVVLDQVFVSAKTAEPIPHAGGLFHDALVQASLDPQVLEIGFLRQAGPASAAVDVAVVTVVRPDGRFYLDIAPARPLRSLAQTDALEGALSTHGLSRLTIAGEDIMREPSFTTARAVWAHRRFVVAPLMKFNILDALVEDGPATMRQLCSAVPGPQDPFLAVLSLACANLLELDIRSQPLGPGTVVRSRS</sequence>
<reference evidence="1 2" key="1">
    <citation type="submission" date="2006-03" db="EMBL/GenBank/DDBJ databases">
        <title>Complete sequence of Rhodopseudomonas palustris BisB5.</title>
        <authorList>
            <consortium name="US DOE Joint Genome Institute"/>
            <person name="Copeland A."/>
            <person name="Lucas S."/>
            <person name="Lapidus A."/>
            <person name="Barry K."/>
            <person name="Detter J.C."/>
            <person name="Glavina del Rio T."/>
            <person name="Hammon N."/>
            <person name="Israni S."/>
            <person name="Dalin E."/>
            <person name="Tice H."/>
            <person name="Pitluck S."/>
            <person name="Chain P."/>
            <person name="Malfatti S."/>
            <person name="Shin M."/>
            <person name="Vergez L."/>
            <person name="Schmutz J."/>
            <person name="Larimer F."/>
            <person name="Land M."/>
            <person name="Hauser L."/>
            <person name="Pelletier D.A."/>
            <person name="Kyrpides N."/>
            <person name="Lykidis A."/>
            <person name="Oda Y."/>
            <person name="Harwood C.S."/>
            <person name="Richardson P."/>
        </authorList>
    </citation>
    <scope>NUCLEOTIDE SEQUENCE [LARGE SCALE GENOMIC DNA]</scope>
    <source>
        <strain evidence="1 2">BisB5</strain>
    </source>
</reference>
<dbReference type="BioCyc" id="RPAL316057:RPD_RS18375-MONOMER"/>